<feature type="region of interest" description="Disordered" evidence="1">
    <location>
        <begin position="85"/>
        <end position="105"/>
    </location>
</feature>
<reference evidence="3" key="2">
    <citation type="submission" date="2015-03" db="UniProtKB">
        <authorList>
            <consortium name="EnsemblPlants"/>
        </authorList>
    </citation>
    <scope>IDENTIFICATION</scope>
</reference>
<dbReference type="Proteomes" id="UP000032141">
    <property type="component" value="Chromosome C9"/>
</dbReference>
<dbReference type="EnsemblPlants" id="Bo9g044200.1">
    <property type="protein sequence ID" value="Bo9g044200.1"/>
    <property type="gene ID" value="Bo9g044200"/>
</dbReference>
<name>A0A0D3E5D4_BRAOL</name>
<feature type="region of interest" description="Disordered" evidence="1">
    <location>
        <begin position="583"/>
        <end position="647"/>
    </location>
</feature>
<feature type="compositionally biased region" description="Basic residues" evidence="1">
    <location>
        <begin position="599"/>
        <end position="608"/>
    </location>
</feature>
<dbReference type="Gramene" id="Bo9g044200.1">
    <property type="protein sequence ID" value="Bo9g044200.1"/>
    <property type="gene ID" value="Bo9g044200"/>
</dbReference>
<sequence length="647" mass="74760">MPYESLEELKIIFNGDQNFQRMCEAAVRTKMVDVFLEEDDVNDDASHANETVGDASHATVGGNRDKMCEEEARIEENIAGFVDEEEECNDEDTPPNSDCDEEDGANGRKHYDKYINFSGEIRLEQTFDAITEFKEAIVDYVLKTRRNVKFTRWGSEKSEVRCTIGEGCPFRIYCSYEKPIKLFMAKFCNDEHSCDKDGFTKVVKDGVIAKLFLNDFRRNPDLMPQAMQQTLEDRYDLVVTHNQCRKAKGKALKMIQDEDDEQFARFRDYETELLRTNPESTIELGTVAGVEGVDLFDRFYVNSWQPLEEMQTISSIQLLGAVVQVENTDNWVWFIAKLKADLGIGDGEGFTLIPDRQKGLLIVVDQELPKIEHRMCARHIYGNLTRVHPGRAIMRKIFWKIAKAYTVAEYDEGIEEMRQYVLGVYETLMEKNPQTCSRAYFTGTACYEVVHNNFSETYNNTINTAREMPLVEMLETIRRLAMVRTDFRKEKMKKHKGKYSKKVAKTIEEESKHKNNGRAVAGANGQFDVRENNLGHSGHMTRRTCSCRKWDMTGIPYWYLTSKWRATYENSISPVTGMRFWRKTDETRIQPPTRPESKGRKKRQKRIKGKNESPKKKRKVQCGEESPKKLKASREGRTMTCGHCGIT</sequence>
<dbReference type="Pfam" id="PF03108">
    <property type="entry name" value="DBD_Tnp_Mut"/>
    <property type="match status" value="1"/>
</dbReference>
<dbReference type="eggNOG" id="ENOG502QU1T">
    <property type="taxonomic scope" value="Eukaryota"/>
</dbReference>
<feature type="compositionally biased region" description="Basic and acidic residues" evidence="1">
    <location>
        <begin position="621"/>
        <end position="637"/>
    </location>
</feature>
<evidence type="ECO:0000259" key="2">
    <source>
        <dbReference type="Pfam" id="PF03108"/>
    </source>
</evidence>
<dbReference type="STRING" id="109376.A0A0D3E5D4"/>
<feature type="compositionally biased region" description="Acidic residues" evidence="1">
    <location>
        <begin position="85"/>
        <end position="104"/>
    </location>
</feature>
<feature type="domain" description="Transposase MuDR plant" evidence="2">
    <location>
        <begin position="122"/>
        <end position="183"/>
    </location>
</feature>
<evidence type="ECO:0000313" key="3">
    <source>
        <dbReference type="EnsemblPlants" id="Bo9g044200.1"/>
    </source>
</evidence>
<evidence type="ECO:0000313" key="4">
    <source>
        <dbReference type="Proteomes" id="UP000032141"/>
    </source>
</evidence>
<dbReference type="PANTHER" id="PTHR31973:SF187">
    <property type="entry name" value="MUTATOR TRANSPOSASE MUDRA PROTEIN"/>
    <property type="match status" value="1"/>
</dbReference>
<dbReference type="AlphaFoldDB" id="A0A0D3E5D4"/>
<evidence type="ECO:0000256" key="1">
    <source>
        <dbReference type="SAM" id="MobiDB-lite"/>
    </source>
</evidence>
<dbReference type="InterPro" id="IPR004332">
    <property type="entry name" value="Transposase_MuDR"/>
</dbReference>
<dbReference type="PANTHER" id="PTHR31973">
    <property type="entry name" value="POLYPROTEIN, PUTATIVE-RELATED"/>
    <property type="match status" value="1"/>
</dbReference>
<keyword evidence="4" id="KW-1185">Reference proteome</keyword>
<proteinExistence type="predicted"/>
<feature type="region of interest" description="Disordered" evidence="1">
    <location>
        <begin position="509"/>
        <end position="541"/>
    </location>
</feature>
<reference evidence="3 4" key="1">
    <citation type="journal article" date="2014" name="Genome Biol.">
        <title>Transcriptome and methylome profiling reveals relics of genome dominance in the mesopolyploid Brassica oleracea.</title>
        <authorList>
            <person name="Parkin I.A."/>
            <person name="Koh C."/>
            <person name="Tang H."/>
            <person name="Robinson S.J."/>
            <person name="Kagale S."/>
            <person name="Clarke W.E."/>
            <person name="Town C.D."/>
            <person name="Nixon J."/>
            <person name="Krishnakumar V."/>
            <person name="Bidwell S.L."/>
            <person name="Denoeud F."/>
            <person name="Belcram H."/>
            <person name="Links M.G."/>
            <person name="Just J."/>
            <person name="Clarke C."/>
            <person name="Bender T."/>
            <person name="Huebert T."/>
            <person name="Mason A.S."/>
            <person name="Pires J.C."/>
            <person name="Barker G."/>
            <person name="Moore J."/>
            <person name="Walley P.G."/>
            <person name="Manoli S."/>
            <person name="Batley J."/>
            <person name="Edwards D."/>
            <person name="Nelson M.N."/>
            <person name="Wang X."/>
            <person name="Paterson A.H."/>
            <person name="King G."/>
            <person name="Bancroft I."/>
            <person name="Chalhoub B."/>
            <person name="Sharpe A.G."/>
        </authorList>
    </citation>
    <scope>NUCLEOTIDE SEQUENCE</scope>
    <source>
        <strain evidence="3 4">cv. TO1000</strain>
    </source>
</reference>
<accession>A0A0D3E5D4</accession>
<organism evidence="3 4">
    <name type="scientific">Brassica oleracea var. oleracea</name>
    <dbReference type="NCBI Taxonomy" id="109376"/>
    <lineage>
        <taxon>Eukaryota</taxon>
        <taxon>Viridiplantae</taxon>
        <taxon>Streptophyta</taxon>
        <taxon>Embryophyta</taxon>
        <taxon>Tracheophyta</taxon>
        <taxon>Spermatophyta</taxon>
        <taxon>Magnoliopsida</taxon>
        <taxon>eudicotyledons</taxon>
        <taxon>Gunneridae</taxon>
        <taxon>Pentapetalae</taxon>
        <taxon>rosids</taxon>
        <taxon>malvids</taxon>
        <taxon>Brassicales</taxon>
        <taxon>Brassicaceae</taxon>
        <taxon>Brassiceae</taxon>
        <taxon>Brassica</taxon>
    </lineage>
</organism>
<protein>
    <recommendedName>
        <fullName evidence="2">Transposase MuDR plant domain-containing protein</fullName>
    </recommendedName>
</protein>
<dbReference type="HOGENOM" id="CLU_006767_6_0_1"/>